<gene>
    <name evidence="10" type="ORF">Ahy_A05g024865</name>
</gene>
<dbReference type="SUPFAM" id="SSF53098">
    <property type="entry name" value="Ribonuclease H-like"/>
    <property type="match status" value="1"/>
</dbReference>
<dbReference type="EMBL" id="SDMP01000005">
    <property type="protein sequence ID" value="RYR59015.1"/>
    <property type="molecule type" value="Genomic_DNA"/>
</dbReference>
<dbReference type="SMART" id="SM00614">
    <property type="entry name" value="ZnF_BED"/>
    <property type="match status" value="1"/>
</dbReference>
<keyword evidence="11" id="KW-1185">Reference proteome</keyword>
<dbReference type="InterPro" id="IPR052035">
    <property type="entry name" value="ZnF_BED_domain_contain"/>
</dbReference>
<keyword evidence="3" id="KW-0862">Zinc</keyword>
<dbReference type="GO" id="GO:0003677">
    <property type="term" value="F:DNA binding"/>
    <property type="evidence" value="ECO:0007669"/>
    <property type="project" value="UniProtKB-KW"/>
</dbReference>
<keyword evidence="4" id="KW-0805">Transcription regulation</keyword>
<accession>A0A445D705</accession>
<evidence type="ECO:0000256" key="3">
    <source>
        <dbReference type="ARBA" id="ARBA00022833"/>
    </source>
</evidence>
<dbReference type="Pfam" id="PF14372">
    <property type="entry name" value="hAT-like_RNase-H"/>
    <property type="match status" value="1"/>
</dbReference>
<sequence>MDNSVSMEVDGGNTTQNPENMEISETTEDIKKKKAKATTSDVWRYFTKLGPGDDGIDRAQCDGCKQKFKAGGKQYGTSTLKRHLDRCVKIDFEDIGQTLIEMQNKMGALKIDNHVSREMFAAFVIDCDVPFSIVDNQKFRNWVKYISPTLGLITRNTLKEDVLKIYLREKDKLKSTLLAIPNRVCLTSDLWTSITTEGYLCLTAHFVDLNWKLQSKILSFCHMPPPHTGFELSSKIFELLNEWGIEKKIMTLTLDNASANDTCQDHLKSTLNMHDWLLCDGEFFHIRCSAHILNLIVQDGLKIAHDALDKIRESVKYVRGSESRMIRFKKCVSAIQGLTFTSGLHLDVTTRWNSTYIMLENAIKYRKAFEYLKATDHAYKYCPSVDEWGRAEKICEFLYPFYETTNLISGTSYLTLNLYFLQVYQIQCVLMGSLRSEDELLRSMGEKMMNKFKKYWKKYSVILAFGAILDPRLKISTLELMYEEIDVETAKGKVEHVKKKLYKLFEKYDKNSLPTVQAQGPSNQSSSMAHTPESASKKRLAIVGVSNV</sequence>
<feature type="domain" description="BED-type" evidence="9">
    <location>
        <begin position="37"/>
        <end position="95"/>
    </location>
</feature>
<evidence type="ECO:0000256" key="6">
    <source>
        <dbReference type="ARBA" id="ARBA00023163"/>
    </source>
</evidence>
<evidence type="ECO:0000313" key="11">
    <source>
        <dbReference type="Proteomes" id="UP000289738"/>
    </source>
</evidence>
<dbReference type="STRING" id="3818.A0A445D705"/>
<feature type="region of interest" description="Disordered" evidence="8">
    <location>
        <begin position="1"/>
        <end position="20"/>
    </location>
</feature>
<name>A0A445D705_ARAHY</name>
<feature type="region of interest" description="Disordered" evidence="8">
    <location>
        <begin position="515"/>
        <end position="536"/>
    </location>
</feature>
<evidence type="ECO:0000256" key="7">
    <source>
        <dbReference type="PROSITE-ProRule" id="PRU00027"/>
    </source>
</evidence>
<evidence type="ECO:0000256" key="2">
    <source>
        <dbReference type="ARBA" id="ARBA00022771"/>
    </source>
</evidence>
<evidence type="ECO:0000256" key="1">
    <source>
        <dbReference type="ARBA" id="ARBA00022723"/>
    </source>
</evidence>
<dbReference type="InterPro" id="IPR025525">
    <property type="entry name" value="hAT-like_transposase_RNase-H"/>
</dbReference>
<evidence type="ECO:0000256" key="5">
    <source>
        <dbReference type="ARBA" id="ARBA00023125"/>
    </source>
</evidence>
<dbReference type="InterPro" id="IPR012337">
    <property type="entry name" value="RNaseH-like_sf"/>
</dbReference>
<keyword evidence="6" id="KW-0804">Transcription</keyword>
<reference evidence="10 11" key="1">
    <citation type="submission" date="2019-01" db="EMBL/GenBank/DDBJ databases">
        <title>Sequencing of cultivated peanut Arachis hypogaea provides insights into genome evolution and oil improvement.</title>
        <authorList>
            <person name="Chen X."/>
        </authorList>
    </citation>
    <scope>NUCLEOTIDE SEQUENCE [LARGE SCALE GENOMIC DNA]</scope>
    <source>
        <strain evidence="11">cv. Fuhuasheng</strain>
        <tissue evidence="10">Leaves</tissue>
    </source>
</reference>
<dbReference type="Pfam" id="PF02892">
    <property type="entry name" value="zf-BED"/>
    <property type="match status" value="1"/>
</dbReference>
<comment type="caution">
    <text evidence="10">The sequence shown here is derived from an EMBL/GenBank/DDBJ whole genome shotgun (WGS) entry which is preliminary data.</text>
</comment>
<dbReference type="InterPro" id="IPR003656">
    <property type="entry name" value="Znf_BED"/>
</dbReference>
<evidence type="ECO:0000313" key="10">
    <source>
        <dbReference type="EMBL" id="RYR59015.1"/>
    </source>
</evidence>
<proteinExistence type="predicted"/>
<dbReference type="PANTHER" id="PTHR46481:SF6">
    <property type="entry name" value="ZINC FINGER BED DOMAIN-CONTAINING PROTEIN RICESLEEPER 2-LIKE"/>
    <property type="match status" value="1"/>
</dbReference>
<dbReference type="PROSITE" id="PS50808">
    <property type="entry name" value="ZF_BED"/>
    <property type="match status" value="1"/>
</dbReference>
<feature type="compositionally biased region" description="Polar residues" evidence="8">
    <location>
        <begin position="1"/>
        <end position="19"/>
    </location>
</feature>
<dbReference type="AlphaFoldDB" id="A0A445D705"/>
<feature type="compositionally biased region" description="Polar residues" evidence="8">
    <location>
        <begin position="515"/>
        <end position="529"/>
    </location>
</feature>
<keyword evidence="5" id="KW-0238">DNA-binding</keyword>
<protein>
    <recommendedName>
        <fullName evidence="9">BED-type domain-containing protein</fullName>
    </recommendedName>
</protein>
<dbReference type="GO" id="GO:0008270">
    <property type="term" value="F:zinc ion binding"/>
    <property type="evidence" value="ECO:0007669"/>
    <property type="project" value="UniProtKB-KW"/>
</dbReference>
<dbReference type="PANTHER" id="PTHR46481">
    <property type="entry name" value="ZINC FINGER BED DOMAIN-CONTAINING PROTEIN 4"/>
    <property type="match status" value="1"/>
</dbReference>
<evidence type="ECO:0000256" key="8">
    <source>
        <dbReference type="SAM" id="MobiDB-lite"/>
    </source>
</evidence>
<keyword evidence="1" id="KW-0479">Metal-binding</keyword>
<evidence type="ECO:0000256" key="4">
    <source>
        <dbReference type="ARBA" id="ARBA00023015"/>
    </source>
</evidence>
<keyword evidence="2 7" id="KW-0863">Zinc-finger</keyword>
<dbReference type="SUPFAM" id="SSF57667">
    <property type="entry name" value="beta-beta-alpha zinc fingers"/>
    <property type="match status" value="1"/>
</dbReference>
<evidence type="ECO:0000259" key="9">
    <source>
        <dbReference type="PROSITE" id="PS50808"/>
    </source>
</evidence>
<organism evidence="10 11">
    <name type="scientific">Arachis hypogaea</name>
    <name type="common">Peanut</name>
    <dbReference type="NCBI Taxonomy" id="3818"/>
    <lineage>
        <taxon>Eukaryota</taxon>
        <taxon>Viridiplantae</taxon>
        <taxon>Streptophyta</taxon>
        <taxon>Embryophyta</taxon>
        <taxon>Tracheophyta</taxon>
        <taxon>Spermatophyta</taxon>
        <taxon>Magnoliopsida</taxon>
        <taxon>eudicotyledons</taxon>
        <taxon>Gunneridae</taxon>
        <taxon>Pentapetalae</taxon>
        <taxon>rosids</taxon>
        <taxon>fabids</taxon>
        <taxon>Fabales</taxon>
        <taxon>Fabaceae</taxon>
        <taxon>Papilionoideae</taxon>
        <taxon>50 kb inversion clade</taxon>
        <taxon>dalbergioids sensu lato</taxon>
        <taxon>Dalbergieae</taxon>
        <taxon>Pterocarpus clade</taxon>
        <taxon>Arachis</taxon>
    </lineage>
</organism>
<dbReference type="Proteomes" id="UP000289738">
    <property type="component" value="Chromosome A05"/>
</dbReference>
<dbReference type="InterPro" id="IPR036236">
    <property type="entry name" value="Znf_C2H2_sf"/>
</dbReference>